<protein>
    <submittedName>
        <fullName evidence="3">Uncharacterized protein</fullName>
    </submittedName>
</protein>
<proteinExistence type="predicted"/>
<name>A0A4U6WLF8_SETVI</name>
<evidence type="ECO:0000256" key="1">
    <source>
        <dbReference type="SAM" id="Coils"/>
    </source>
</evidence>
<organism evidence="3 4">
    <name type="scientific">Setaria viridis</name>
    <name type="common">Green bristlegrass</name>
    <name type="synonym">Setaria italica subsp. viridis</name>
    <dbReference type="NCBI Taxonomy" id="4556"/>
    <lineage>
        <taxon>Eukaryota</taxon>
        <taxon>Viridiplantae</taxon>
        <taxon>Streptophyta</taxon>
        <taxon>Embryophyta</taxon>
        <taxon>Tracheophyta</taxon>
        <taxon>Spermatophyta</taxon>
        <taxon>Magnoliopsida</taxon>
        <taxon>Liliopsida</taxon>
        <taxon>Poales</taxon>
        <taxon>Poaceae</taxon>
        <taxon>PACMAD clade</taxon>
        <taxon>Panicoideae</taxon>
        <taxon>Panicodae</taxon>
        <taxon>Paniceae</taxon>
        <taxon>Cenchrinae</taxon>
        <taxon>Setaria</taxon>
    </lineage>
</organism>
<keyword evidence="1" id="KW-0175">Coiled coil</keyword>
<dbReference type="Proteomes" id="UP000298652">
    <property type="component" value="Chromosome 1"/>
</dbReference>
<feature type="compositionally biased region" description="Basic and acidic residues" evidence="2">
    <location>
        <begin position="1"/>
        <end position="11"/>
    </location>
</feature>
<dbReference type="Gramene" id="TKW42469">
    <property type="protein sequence ID" value="TKW42469"/>
    <property type="gene ID" value="SEVIR_1G387266v2"/>
</dbReference>
<feature type="compositionally biased region" description="Polar residues" evidence="2">
    <location>
        <begin position="12"/>
        <end position="24"/>
    </location>
</feature>
<feature type="coiled-coil region" evidence="1">
    <location>
        <begin position="60"/>
        <end position="101"/>
    </location>
</feature>
<evidence type="ECO:0000256" key="2">
    <source>
        <dbReference type="SAM" id="MobiDB-lite"/>
    </source>
</evidence>
<sequence length="112" mass="13180">MEAELAEDRESLQQVQEENQSAENELTAKKEQSGFLKKMTLCEKSIAKKKLELDKKQPELLKLKEQISWLKSKIKSCKKEIEKNKDDNKKHLEEMRRLQSSLVDVPQKLLRN</sequence>
<keyword evidence="4" id="KW-1185">Reference proteome</keyword>
<accession>A0A4U6WLF8</accession>
<gene>
    <name evidence="3" type="ORF">SEVIR_1G387266v2</name>
</gene>
<dbReference type="AlphaFoldDB" id="A0A4U6WLF8"/>
<reference evidence="3" key="1">
    <citation type="submission" date="2019-03" db="EMBL/GenBank/DDBJ databases">
        <title>WGS assembly of Setaria viridis.</title>
        <authorList>
            <person name="Huang P."/>
            <person name="Jenkins J."/>
            <person name="Grimwood J."/>
            <person name="Barry K."/>
            <person name="Healey A."/>
            <person name="Mamidi S."/>
            <person name="Sreedasyam A."/>
            <person name="Shu S."/>
            <person name="Feldman M."/>
            <person name="Wu J."/>
            <person name="Yu Y."/>
            <person name="Chen C."/>
            <person name="Johnson J."/>
            <person name="Rokhsar D."/>
            <person name="Baxter I."/>
            <person name="Schmutz J."/>
            <person name="Brutnell T."/>
            <person name="Kellogg E."/>
        </authorList>
    </citation>
    <scope>NUCLEOTIDE SEQUENCE [LARGE SCALE GENOMIC DNA]</scope>
</reference>
<evidence type="ECO:0000313" key="4">
    <source>
        <dbReference type="Proteomes" id="UP000298652"/>
    </source>
</evidence>
<evidence type="ECO:0000313" key="3">
    <source>
        <dbReference type="EMBL" id="TKW42469.1"/>
    </source>
</evidence>
<feature type="region of interest" description="Disordered" evidence="2">
    <location>
        <begin position="1"/>
        <end position="30"/>
    </location>
</feature>
<dbReference type="EMBL" id="CM016552">
    <property type="protein sequence ID" value="TKW42469.1"/>
    <property type="molecule type" value="Genomic_DNA"/>
</dbReference>